<dbReference type="STRING" id="149040.A0A194XJU1"/>
<evidence type="ECO:0000313" key="1">
    <source>
        <dbReference type="EMBL" id="KUJ20052.1"/>
    </source>
</evidence>
<evidence type="ECO:0000313" key="2">
    <source>
        <dbReference type="Proteomes" id="UP000070700"/>
    </source>
</evidence>
<organism evidence="1 2">
    <name type="scientific">Mollisia scopiformis</name>
    <name type="common">Conifer needle endophyte fungus</name>
    <name type="synonym">Phialocephala scopiformis</name>
    <dbReference type="NCBI Taxonomy" id="149040"/>
    <lineage>
        <taxon>Eukaryota</taxon>
        <taxon>Fungi</taxon>
        <taxon>Dikarya</taxon>
        <taxon>Ascomycota</taxon>
        <taxon>Pezizomycotina</taxon>
        <taxon>Leotiomycetes</taxon>
        <taxon>Helotiales</taxon>
        <taxon>Mollisiaceae</taxon>
        <taxon>Mollisia</taxon>
    </lineage>
</organism>
<protein>
    <submittedName>
        <fullName evidence="1">Uncharacterized protein</fullName>
    </submittedName>
</protein>
<gene>
    <name evidence="1" type="ORF">LY89DRAFT_682855</name>
</gene>
<dbReference type="KEGG" id="psco:LY89DRAFT_682855"/>
<dbReference type="AlphaFoldDB" id="A0A194XJU1"/>
<dbReference type="RefSeq" id="XP_018074407.1">
    <property type="nucleotide sequence ID" value="XM_018214584.1"/>
</dbReference>
<sequence length="141" mass="15643">MVDEVEVQYPLALANVLISLRKAGGESKEGGGAQLRFLFVSGTFSERDQGRRLWFLEQGRMARVSCSLLCKGVSKLMRRELMVVQGLAENRLFNLAEQNPDIFEAVAVKAAYVVPKKSKVPDVVVGLSRNAIRVDELDFVT</sequence>
<dbReference type="EMBL" id="KQ947410">
    <property type="protein sequence ID" value="KUJ20052.1"/>
    <property type="molecule type" value="Genomic_DNA"/>
</dbReference>
<proteinExistence type="predicted"/>
<dbReference type="OrthoDB" id="3535423at2759"/>
<dbReference type="Proteomes" id="UP000070700">
    <property type="component" value="Unassembled WGS sequence"/>
</dbReference>
<accession>A0A194XJU1</accession>
<reference evidence="1 2" key="1">
    <citation type="submission" date="2015-10" db="EMBL/GenBank/DDBJ databases">
        <title>Full genome of DAOMC 229536 Phialocephala scopiformis, a fungal endophyte of spruce producing the potent anti-insectan compound rugulosin.</title>
        <authorList>
            <consortium name="DOE Joint Genome Institute"/>
            <person name="Walker A.K."/>
            <person name="Frasz S.L."/>
            <person name="Seifert K.A."/>
            <person name="Miller J.D."/>
            <person name="Mondo S.J."/>
            <person name="Labutti K."/>
            <person name="Lipzen A."/>
            <person name="Dockter R."/>
            <person name="Kennedy M."/>
            <person name="Grigoriev I.V."/>
            <person name="Spatafora J.W."/>
        </authorList>
    </citation>
    <scope>NUCLEOTIDE SEQUENCE [LARGE SCALE GENOMIC DNA]</scope>
    <source>
        <strain evidence="1 2">CBS 120377</strain>
    </source>
</reference>
<dbReference type="InParanoid" id="A0A194XJU1"/>
<name>A0A194XJU1_MOLSC</name>
<dbReference type="GeneID" id="28824310"/>
<keyword evidence="2" id="KW-1185">Reference proteome</keyword>